<reference evidence="4" key="1">
    <citation type="submission" date="2021-05" db="EMBL/GenBank/DDBJ databases">
        <authorList>
            <person name="Stam R."/>
        </authorList>
    </citation>
    <scope>NUCLEOTIDE SEQUENCE</scope>
    <source>
        <strain evidence="4">CS162</strain>
    </source>
</reference>
<accession>A0A8J2MYF4</accession>
<comment type="caution">
    <text evidence="4">The sequence shown here is derived from an EMBL/GenBank/DDBJ whole genome shotgun (WGS) entry which is preliminary data.</text>
</comment>
<dbReference type="GO" id="GO:0005634">
    <property type="term" value="C:nucleus"/>
    <property type="evidence" value="ECO:0007669"/>
    <property type="project" value="TreeGrafter"/>
</dbReference>
<dbReference type="Gene3D" id="3.40.50.720">
    <property type="entry name" value="NAD(P)-binding Rossmann-like Domain"/>
    <property type="match status" value="1"/>
</dbReference>
<sequence length="322" mass="36100">MSGLQKTVVVVGATGKQGSSVVQEFLQKPLEYRVRGLTRDPNSSKAKALSEQGVEVVQADANDFASLSNAFQGAHVIYAMTDFWQAMSFDVEYEQGKAMADIAAGLPQLEHLVWAGLPDGRAISEGRYTHIYHWQSKAAVTDYIRESKPDLWARTTVILFPNYFENCTTNPRSYLPVKQSDGVYVRSFPLPADTPLPNVSIADTGKLVYQVVTHNTEYYKRTIAFYSQAISEGAKLEVLSKHHGIPVRYEQISELQFRTALEAHMPPITALDFTEQLMLFDGCGMIYDRPEFVQANQIEGLELKTWETYVKGEDLLSHMESA</sequence>
<dbReference type="EMBL" id="CAJRGZ010000016">
    <property type="protein sequence ID" value="CAG5154262.1"/>
    <property type="molecule type" value="Genomic_DNA"/>
</dbReference>
<evidence type="ECO:0000256" key="1">
    <source>
        <dbReference type="ARBA" id="ARBA00006328"/>
    </source>
</evidence>
<organism evidence="4 5">
    <name type="scientific">Alternaria atra</name>
    <dbReference type="NCBI Taxonomy" id="119953"/>
    <lineage>
        <taxon>Eukaryota</taxon>
        <taxon>Fungi</taxon>
        <taxon>Dikarya</taxon>
        <taxon>Ascomycota</taxon>
        <taxon>Pezizomycotina</taxon>
        <taxon>Dothideomycetes</taxon>
        <taxon>Pleosporomycetidae</taxon>
        <taxon>Pleosporales</taxon>
        <taxon>Pleosporineae</taxon>
        <taxon>Pleosporaceae</taxon>
        <taxon>Alternaria</taxon>
        <taxon>Alternaria sect. Ulocladioides</taxon>
    </lineage>
</organism>
<gene>
    <name evidence="4" type="ORF">ALTATR162_LOCUS3537</name>
</gene>
<dbReference type="SUPFAM" id="SSF51735">
    <property type="entry name" value="NAD(P)-binding Rossmann-fold domains"/>
    <property type="match status" value="1"/>
</dbReference>
<dbReference type="Gene3D" id="3.90.25.10">
    <property type="entry name" value="UDP-galactose 4-epimerase, domain 1"/>
    <property type="match status" value="1"/>
</dbReference>
<dbReference type="Pfam" id="PF05368">
    <property type="entry name" value="NmrA"/>
    <property type="match status" value="1"/>
</dbReference>
<evidence type="ECO:0000313" key="4">
    <source>
        <dbReference type="EMBL" id="CAG5154262.1"/>
    </source>
</evidence>
<dbReference type="InterPro" id="IPR036291">
    <property type="entry name" value="NAD(P)-bd_dom_sf"/>
</dbReference>
<dbReference type="PANTHER" id="PTHR42748:SF31">
    <property type="entry name" value="NMRA-LIKE DOMAIN-CONTAINING PROTEIN-RELATED"/>
    <property type="match status" value="1"/>
</dbReference>
<keyword evidence="5" id="KW-1185">Reference proteome</keyword>
<dbReference type="Proteomes" id="UP000676310">
    <property type="component" value="Unassembled WGS sequence"/>
</dbReference>
<feature type="domain" description="NmrA-like" evidence="3">
    <location>
        <begin position="5"/>
        <end position="309"/>
    </location>
</feature>
<dbReference type="GeneID" id="67015104"/>
<name>A0A8J2MYF4_9PLEO</name>
<evidence type="ECO:0000313" key="5">
    <source>
        <dbReference type="Proteomes" id="UP000676310"/>
    </source>
</evidence>
<dbReference type="RefSeq" id="XP_043167080.1">
    <property type="nucleotide sequence ID" value="XM_043311145.1"/>
</dbReference>
<dbReference type="InterPro" id="IPR051164">
    <property type="entry name" value="NmrA-like_oxidored"/>
</dbReference>
<dbReference type="PANTHER" id="PTHR42748">
    <property type="entry name" value="NITROGEN METABOLITE REPRESSION PROTEIN NMRA FAMILY MEMBER"/>
    <property type="match status" value="1"/>
</dbReference>
<comment type="similarity">
    <text evidence="1">Belongs to the NmrA-type oxidoreductase family.</text>
</comment>
<evidence type="ECO:0000256" key="2">
    <source>
        <dbReference type="ARBA" id="ARBA00022857"/>
    </source>
</evidence>
<dbReference type="AlphaFoldDB" id="A0A8J2MYF4"/>
<evidence type="ECO:0000259" key="3">
    <source>
        <dbReference type="Pfam" id="PF05368"/>
    </source>
</evidence>
<proteinExistence type="inferred from homology"/>
<dbReference type="OrthoDB" id="3358371at2759"/>
<protein>
    <recommendedName>
        <fullName evidence="3">NmrA-like domain-containing protein</fullName>
    </recommendedName>
</protein>
<keyword evidence="2" id="KW-0521">NADP</keyword>
<dbReference type="InterPro" id="IPR008030">
    <property type="entry name" value="NmrA-like"/>
</dbReference>
<dbReference type="CDD" id="cd05251">
    <property type="entry name" value="NmrA_like_SDR_a"/>
    <property type="match status" value="1"/>
</dbReference>